<sequence>MSDNLKGRLIDAVDEALLRAKALNTFDNPSTTVSEFIVELELVRSSKKEGN</sequence>
<gene>
    <name evidence="1" type="ORF">C900_02755</name>
</gene>
<evidence type="ECO:0000313" key="2">
    <source>
        <dbReference type="Proteomes" id="UP000011135"/>
    </source>
</evidence>
<name>L8JV07_9BACT</name>
<keyword evidence="2" id="KW-1185">Reference proteome</keyword>
<evidence type="ECO:0000313" key="1">
    <source>
        <dbReference type="EMBL" id="ELR71414.1"/>
    </source>
</evidence>
<accession>L8JV07</accession>
<dbReference type="Proteomes" id="UP000011135">
    <property type="component" value="Unassembled WGS sequence"/>
</dbReference>
<organism evidence="1 2">
    <name type="scientific">Fulvivirga imtechensis AK7</name>
    <dbReference type="NCBI Taxonomy" id="1237149"/>
    <lineage>
        <taxon>Bacteria</taxon>
        <taxon>Pseudomonadati</taxon>
        <taxon>Bacteroidota</taxon>
        <taxon>Cytophagia</taxon>
        <taxon>Cytophagales</taxon>
        <taxon>Fulvivirgaceae</taxon>
        <taxon>Fulvivirga</taxon>
    </lineage>
</organism>
<proteinExistence type="predicted"/>
<comment type="caution">
    <text evidence="1">The sequence shown here is derived from an EMBL/GenBank/DDBJ whole genome shotgun (WGS) entry which is preliminary data.</text>
</comment>
<dbReference type="EMBL" id="AMZN01000040">
    <property type="protein sequence ID" value="ELR71414.1"/>
    <property type="molecule type" value="Genomic_DNA"/>
</dbReference>
<dbReference type="AlphaFoldDB" id="L8JV07"/>
<reference evidence="1 2" key="1">
    <citation type="submission" date="2012-12" db="EMBL/GenBank/DDBJ databases">
        <title>Genome assembly of Fulvivirga imtechensis AK7.</title>
        <authorList>
            <person name="Nupur N."/>
            <person name="Khatri I."/>
            <person name="Kumar R."/>
            <person name="Subramanian S."/>
            <person name="Pinnaka A."/>
        </authorList>
    </citation>
    <scope>NUCLEOTIDE SEQUENCE [LARGE SCALE GENOMIC DNA]</scope>
    <source>
        <strain evidence="1 2">AK7</strain>
    </source>
</reference>
<protein>
    <submittedName>
        <fullName evidence="1">Uncharacterized protein</fullName>
    </submittedName>
</protein>